<evidence type="ECO:0000313" key="4">
    <source>
        <dbReference type="EMBL" id="GGI09184.1"/>
    </source>
</evidence>
<dbReference type="InterPro" id="IPR025711">
    <property type="entry name" value="PepSY"/>
</dbReference>
<evidence type="ECO:0000313" key="5">
    <source>
        <dbReference type="Proteomes" id="UP000632535"/>
    </source>
</evidence>
<feature type="chain" id="PRO_5045356465" description="PepSY domain-containing protein" evidence="2">
    <location>
        <begin position="28"/>
        <end position="222"/>
    </location>
</feature>
<gene>
    <name evidence="4" type="ORF">GCM10007368_24900</name>
</gene>
<feature type="domain" description="PepSY" evidence="3">
    <location>
        <begin position="149"/>
        <end position="205"/>
    </location>
</feature>
<feature type="compositionally biased region" description="Acidic residues" evidence="1">
    <location>
        <begin position="208"/>
        <end position="222"/>
    </location>
</feature>
<feature type="compositionally biased region" description="Low complexity" evidence="1">
    <location>
        <begin position="66"/>
        <end position="76"/>
    </location>
</feature>
<feature type="region of interest" description="Disordered" evidence="1">
    <location>
        <begin position="192"/>
        <end position="222"/>
    </location>
</feature>
<dbReference type="Pfam" id="PF03413">
    <property type="entry name" value="PepSY"/>
    <property type="match status" value="1"/>
</dbReference>
<reference evidence="5" key="1">
    <citation type="journal article" date="2019" name="Int. J. Syst. Evol. Microbiol.">
        <title>The Global Catalogue of Microorganisms (GCM) 10K type strain sequencing project: providing services to taxonomists for standard genome sequencing and annotation.</title>
        <authorList>
            <consortium name="The Broad Institute Genomics Platform"/>
            <consortium name="The Broad Institute Genome Sequencing Center for Infectious Disease"/>
            <person name="Wu L."/>
            <person name="Ma J."/>
        </authorList>
    </citation>
    <scope>NUCLEOTIDE SEQUENCE [LARGE SCALE GENOMIC DNA]</scope>
    <source>
        <strain evidence="5">CCM 8653</strain>
    </source>
</reference>
<comment type="caution">
    <text evidence="4">The sequence shown here is derived from an EMBL/GenBank/DDBJ whole genome shotgun (WGS) entry which is preliminary data.</text>
</comment>
<keyword evidence="5" id="KW-1185">Reference proteome</keyword>
<dbReference type="RefSeq" id="WP_188524035.1">
    <property type="nucleotide sequence ID" value="NZ_BMDG01000008.1"/>
</dbReference>
<dbReference type="EMBL" id="BMDG01000008">
    <property type="protein sequence ID" value="GGI09184.1"/>
    <property type="molecule type" value="Genomic_DNA"/>
</dbReference>
<sequence length="222" mass="23430">MNLRTARHATAPAALAVALTLVLTACGDDSEPAGDSPAATETTDDTATDDATTDDTSGDDADDAGTPDPAATPEDLTAAALAAIATAEKEADGTAYAIDDPDRDATWEVDVAVSGRTVEVEVDIAGTKVVGTTDDDLDRDDRQALADAKISLSDAIERTMAQADGTFDDAELDEDDNRYRWSVSVERAPRDSIDYLVDLQTGKVTQERDDDNDDNNDDNNDD</sequence>
<dbReference type="Proteomes" id="UP000632535">
    <property type="component" value="Unassembled WGS sequence"/>
</dbReference>
<feature type="compositionally biased region" description="Acidic residues" evidence="1">
    <location>
        <begin position="42"/>
        <end position="65"/>
    </location>
</feature>
<evidence type="ECO:0000256" key="2">
    <source>
        <dbReference type="SAM" id="SignalP"/>
    </source>
</evidence>
<accession>A0ABQ2BAJ6</accession>
<dbReference type="Gene3D" id="3.10.450.40">
    <property type="match status" value="2"/>
</dbReference>
<evidence type="ECO:0000256" key="1">
    <source>
        <dbReference type="SAM" id="MobiDB-lite"/>
    </source>
</evidence>
<proteinExistence type="predicted"/>
<feature type="region of interest" description="Disordered" evidence="1">
    <location>
        <begin position="27"/>
        <end position="76"/>
    </location>
</feature>
<feature type="signal peptide" evidence="2">
    <location>
        <begin position="1"/>
        <end position="27"/>
    </location>
</feature>
<name>A0ABQ2BAJ6_9MICO</name>
<dbReference type="PROSITE" id="PS51257">
    <property type="entry name" value="PROKAR_LIPOPROTEIN"/>
    <property type="match status" value="1"/>
</dbReference>
<organism evidence="4 5">
    <name type="scientific">Isoptericola cucumis</name>
    <dbReference type="NCBI Taxonomy" id="1776856"/>
    <lineage>
        <taxon>Bacteria</taxon>
        <taxon>Bacillati</taxon>
        <taxon>Actinomycetota</taxon>
        <taxon>Actinomycetes</taxon>
        <taxon>Micrococcales</taxon>
        <taxon>Promicromonosporaceae</taxon>
        <taxon>Isoptericola</taxon>
    </lineage>
</organism>
<evidence type="ECO:0000259" key="3">
    <source>
        <dbReference type="Pfam" id="PF03413"/>
    </source>
</evidence>
<protein>
    <recommendedName>
        <fullName evidence="3">PepSY domain-containing protein</fullName>
    </recommendedName>
</protein>
<keyword evidence="2" id="KW-0732">Signal</keyword>